<dbReference type="AlphaFoldDB" id="A0A2T7PG47"/>
<gene>
    <name evidence="1" type="ORF">C0Q70_07841</name>
</gene>
<organism evidence="1 2">
    <name type="scientific">Pomacea canaliculata</name>
    <name type="common">Golden apple snail</name>
    <dbReference type="NCBI Taxonomy" id="400727"/>
    <lineage>
        <taxon>Eukaryota</taxon>
        <taxon>Metazoa</taxon>
        <taxon>Spiralia</taxon>
        <taxon>Lophotrochozoa</taxon>
        <taxon>Mollusca</taxon>
        <taxon>Gastropoda</taxon>
        <taxon>Caenogastropoda</taxon>
        <taxon>Architaenioglossa</taxon>
        <taxon>Ampullarioidea</taxon>
        <taxon>Ampullariidae</taxon>
        <taxon>Pomacea</taxon>
    </lineage>
</organism>
<dbReference type="EMBL" id="PZQS01000004">
    <property type="protein sequence ID" value="PVD32407.1"/>
    <property type="molecule type" value="Genomic_DNA"/>
</dbReference>
<evidence type="ECO:0000313" key="2">
    <source>
        <dbReference type="Proteomes" id="UP000245119"/>
    </source>
</evidence>
<accession>A0A2T7PG47</accession>
<keyword evidence="2" id="KW-1185">Reference proteome</keyword>
<reference evidence="1 2" key="1">
    <citation type="submission" date="2018-04" db="EMBL/GenBank/DDBJ databases">
        <title>The genome of golden apple snail Pomacea canaliculata provides insight into stress tolerance and invasive adaptation.</title>
        <authorList>
            <person name="Liu C."/>
            <person name="Liu B."/>
            <person name="Ren Y."/>
            <person name="Zhang Y."/>
            <person name="Wang H."/>
            <person name="Li S."/>
            <person name="Jiang F."/>
            <person name="Yin L."/>
            <person name="Zhang G."/>
            <person name="Qian W."/>
            <person name="Fan W."/>
        </authorList>
    </citation>
    <scope>NUCLEOTIDE SEQUENCE [LARGE SCALE GENOMIC DNA]</scope>
    <source>
        <strain evidence="1">SZHN2017</strain>
        <tissue evidence="1">Muscle</tissue>
    </source>
</reference>
<name>A0A2T7PG47_POMCA</name>
<protein>
    <submittedName>
        <fullName evidence="1">Uncharacterized protein</fullName>
    </submittedName>
</protein>
<evidence type="ECO:0000313" key="1">
    <source>
        <dbReference type="EMBL" id="PVD32407.1"/>
    </source>
</evidence>
<sequence length="127" mass="14161">MAREQPLLANMAFGSATRHGACSRVQLLPTPVCRERVLLTQHSRLSSPRPSVRRKTVVASRVDRSDRYRLNGWSPRQLEGHASYKRHNDDLQPRESVAQAAALSVPIIQRCRVVAFAFSGVTPANAF</sequence>
<comment type="caution">
    <text evidence="1">The sequence shown here is derived from an EMBL/GenBank/DDBJ whole genome shotgun (WGS) entry which is preliminary data.</text>
</comment>
<proteinExistence type="predicted"/>
<dbReference type="Proteomes" id="UP000245119">
    <property type="component" value="Linkage Group LG4"/>
</dbReference>